<comment type="function">
    <text evidence="1">Kinase involved in the biosynthesis of the core oligosaccharide region of lipopolysaccharide (LPS). Catalyzes the phosphorylation of heptose I (HepI), the first heptose added to the Kdo2-lipid A module.</text>
</comment>
<organism evidence="3 4">
    <name type="scientific">Aquicella lusitana</name>
    <dbReference type="NCBI Taxonomy" id="254246"/>
    <lineage>
        <taxon>Bacteria</taxon>
        <taxon>Pseudomonadati</taxon>
        <taxon>Pseudomonadota</taxon>
        <taxon>Gammaproteobacteria</taxon>
        <taxon>Legionellales</taxon>
        <taxon>Coxiellaceae</taxon>
        <taxon>Aquicella</taxon>
    </lineage>
</organism>
<dbReference type="Proteomes" id="UP000254720">
    <property type="component" value="Unassembled WGS sequence"/>
</dbReference>
<dbReference type="RefSeq" id="WP_197737799.1">
    <property type="nucleotide sequence ID" value="NZ_LR699114.1"/>
</dbReference>
<dbReference type="Pfam" id="PF06293">
    <property type="entry name" value="Kdo"/>
    <property type="match status" value="1"/>
</dbReference>
<keyword evidence="1" id="KW-0067">ATP-binding</keyword>
<dbReference type="GO" id="GO:0016301">
    <property type="term" value="F:kinase activity"/>
    <property type="evidence" value="ECO:0007669"/>
    <property type="project" value="UniProtKB-UniRule"/>
</dbReference>
<dbReference type="GO" id="GO:0005524">
    <property type="term" value="F:ATP binding"/>
    <property type="evidence" value="ECO:0007669"/>
    <property type="project" value="UniProtKB-UniRule"/>
</dbReference>
<evidence type="ECO:0000256" key="2">
    <source>
        <dbReference type="PIRSR" id="PIRSR037318-50"/>
    </source>
</evidence>
<reference evidence="3 4" key="1">
    <citation type="submission" date="2018-07" db="EMBL/GenBank/DDBJ databases">
        <title>Genomic Encyclopedia of Type Strains, Phase IV (KMG-IV): sequencing the most valuable type-strain genomes for metagenomic binning, comparative biology and taxonomic classification.</title>
        <authorList>
            <person name="Goeker M."/>
        </authorList>
    </citation>
    <scope>NUCLEOTIDE SEQUENCE [LARGE SCALE GENOMIC DNA]</scope>
    <source>
        <strain evidence="3 4">DSM 16500</strain>
    </source>
</reference>
<dbReference type="InterPro" id="IPR017172">
    <property type="entry name" value="Lsacc_core_hep_kinase_RfaP"/>
</dbReference>
<proteinExistence type="inferred from homology"/>
<evidence type="ECO:0000313" key="4">
    <source>
        <dbReference type="Proteomes" id="UP000254720"/>
    </source>
</evidence>
<evidence type="ECO:0000313" key="3">
    <source>
        <dbReference type="EMBL" id="RDI40211.1"/>
    </source>
</evidence>
<comment type="similarity">
    <text evidence="1">Belongs to the protein kinase superfamily. KdkA/rfaP family.</text>
</comment>
<keyword evidence="1" id="KW-0448">Lipopolysaccharide biosynthesis</keyword>
<keyword evidence="1" id="KW-0418">Kinase</keyword>
<accession>A0A370G8X1</accession>
<dbReference type="EMBL" id="QQAX01000023">
    <property type="protein sequence ID" value="RDI40211.1"/>
    <property type="molecule type" value="Genomic_DNA"/>
</dbReference>
<comment type="caution">
    <text evidence="3">The sequence shown here is derived from an EMBL/GenBank/DDBJ whole genome shotgun (WGS) entry which is preliminary data.</text>
</comment>
<evidence type="ECO:0000256" key="1">
    <source>
        <dbReference type="PIRNR" id="PIRNR037318"/>
    </source>
</evidence>
<dbReference type="InterPro" id="IPR011009">
    <property type="entry name" value="Kinase-like_dom_sf"/>
</dbReference>
<name>A0A370G8X1_9COXI</name>
<dbReference type="AlphaFoldDB" id="A0A370G8X1"/>
<dbReference type="GO" id="GO:0009244">
    <property type="term" value="P:lipopolysaccharide core region biosynthetic process"/>
    <property type="evidence" value="ECO:0007669"/>
    <property type="project" value="UniProtKB-UniRule"/>
</dbReference>
<keyword evidence="1" id="KW-0547">Nucleotide-binding</keyword>
<gene>
    <name evidence="3" type="ORF">C8D86_12347</name>
</gene>
<dbReference type="NCBIfam" id="NF011703">
    <property type="entry name" value="PRK15123.1"/>
    <property type="match status" value="1"/>
</dbReference>
<dbReference type="UniPathway" id="UPA00958"/>
<keyword evidence="1 3" id="KW-0808">Transferase</keyword>
<feature type="active site" evidence="2">
    <location>
        <position position="164"/>
    </location>
</feature>
<sequence length="267" mass="31448">MNFYLHDRLKKYFPVPGAEFDQIMTLAGERFRHQEGRLTQRIMLGGKSYFIKQHRGVGWKEIVKNLLQLRLPVLSAKNEWASLNRLQALGIAVPPVVAFGKRGLNPARLKSFILMEELAPVVSLETLCKNWRSVPPPFAFKRMLVEEVARIARILHQNGINHRDFYICHFLLDTYHGLVDLTAKKLKLYLIDLHRAQMRRSIPERWVIKDLAGLYFSSKDCGLTQRDLYRFMRVYQDRPLREIIQSEKTFWQKVKKRGEQLYRDHTG</sequence>
<keyword evidence="4" id="KW-1185">Reference proteome</keyword>
<protein>
    <recommendedName>
        <fullName evidence="1">Lipopolysaccharide core heptose(I) kinase</fullName>
        <ecNumber evidence="1">2.7.1.-</ecNumber>
    </recommendedName>
</protein>
<dbReference type="SUPFAM" id="SSF56112">
    <property type="entry name" value="Protein kinase-like (PK-like)"/>
    <property type="match status" value="1"/>
</dbReference>
<comment type="pathway">
    <text evidence="1">Bacterial outer membrane biogenesis; LPS core biosynthesis.</text>
</comment>
<dbReference type="PIRSF" id="PIRSF037318">
    <property type="entry name" value="RfaP"/>
    <property type="match status" value="1"/>
</dbReference>
<dbReference type="EC" id="2.7.1.-" evidence="1"/>